<keyword evidence="1" id="KW-0812">Transmembrane</keyword>
<dbReference type="RefSeq" id="WP_166191139.1">
    <property type="nucleotide sequence ID" value="NZ_CP049811.1"/>
</dbReference>
<keyword evidence="1" id="KW-1133">Transmembrane helix</keyword>
<keyword evidence="3" id="KW-1185">Reference proteome</keyword>
<reference evidence="2 3" key="1">
    <citation type="submission" date="2020-03" db="EMBL/GenBank/DDBJ databases">
        <title>Complete genome sequence of Monaibacterium sp. ALG8 with diverse plasmids.</title>
        <authorList>
            <person name="Sun C."/>
        </authorList>
    </citation>
    <scope>NUCLEOTIDE SEQUENCE [LARGE SCALE GENOMIC DNA]</scope>
    <source>
        <strain evidence="2 3">ALG8</strain>
    </source>
</reference>
<dbReference type="AlphaFoldDB" id="A0A6G7VLR7"/>
<protein>
    <submittedName>
        <fullName evidence="2">Uncharacterized protein</fullName>
    </submittedName>
</protein>
<dbReference type="Proteomes" id="UP000500791">
    <property type="component" value="Chromosome"/>
</dbReference>
<evidence type="ECO:0000313" key="3">
    <source>
        <dbReference type="Proteomes" id="UP000500791"/>
    </source>
</evidence>
<proteinExistence type="predicted"/>
<dbReference type="EMBL" id="CP049811">
    <property type="protein sequence ID" value="QIK41043.1"/>
    <property type="molecule type" value="Genomic_DNA"/>
</dbReference>
<organism evidence="2 3">
    <name type="scientific">Pontivivens nitratireducens</name>
    <dbReference type="NCBI Taxonomy" id="2758038"/>
    <lineage>
        <taxon>Bacteria</taxon>
        <taxon>Pseudomonadati</taxon>
        <taxon>Pseudomonadota</taxon>
        <taxon>Alphaproteobacteria</taxon>
        <taxon>Rhodobacterales</taxon>
        <taxon>Paracoccaceae</taxon>
        <taxon>Pontivivens</taxon>
    </lineage>
</organism>
<gene>
    <name evidence="2" type="ORF">G8E03_09830</name>
</gene>
<keyword evidence="1" id="KW-0472">Membrane</keyword>
<accession>A0A6G7VLR7</accession>
<dbReference type="KEGG" id="mon:G8E03_09830"/>
<evidence type="ECO:0000313" key="2">
    <source>
        <dbReference type="EMBL" id="QIK41043.1"/>
    </source>
</evidence>
<evidence type="ECO:0000256" key="1">
    <source>
        <dbReference type="SAM" id="Phobius"/>
    </source>
</evidence>
<feature type="transmembrane region" description="Helical" evidence="1">
    <location>
        <begin position="23"/>
        <end position="46"/>
    </location>
</feature>
<name>A0A6G7VLR7_9RHOB</name>
<sequence length="306" mass="33774">MSINKKRRGRNKRGRASRNGSRTWFKIAAAGVATAGTVGTVGFLAMKDASYVQADANGCYPGVQAHTVALIDSSEPRWDAAQTRDLSAVFDNLLSGGMRFNERLSIVTTEEGQIGAVAHPVASFCQPATTPTELVRVGAKSATLAFVQKQAEHFRETVIEPVLTAVLDPSPENAARRQERESPILEQIQSVSRMTEFREDVQERHLILVSDLLQSTVEMQACVRQGDLPSFGHFKATEYFDRIKPYSLRGVRVTVYMLIRGGYGGEYLPFCSEDELTDFYRAYFEDAGASSVEIIRLRMGAHVSGQ</sequence>